<dbReference type="InterPro" id="IPR035906">
    <property type="entry name" value="MetI-like_sf"/>
</dbReference>
<dbReference type="GO" id="GO:0005886">
    <property type="term" value="C:plasma membrane"/>
    <property type="evidence" value="ECO:0007669"/>
    <property type="project" value="UniProtKB-SubCell"/>
</dbReference>
<dbReference type="RefSeq" id="WP_181051050.1">
    <property type="nucleotide sequence ID" value="NZ_JACDXJ010000001.1"/>
</dbReference>
<sequence length="231" mass="25071">MLFQPAPYLLPPPMAVANVIVSQFPSLIYHTGITAFETTLAFVFSIVVAMPVAFLIARYRWFEETVYPLLVVSQAVPKVALAPLILVWLGFGLSTKVMIGILVAFFPVIISTVVGLKSVPKDMVYLGRSMGLSAQDMFRKIYFPFALPSIFGGLKVCITLAVVGAVVGEFVGADKGLGYLILLASGQMQTALMFAALIFLVLIGVVSFALVQWAEARLMPWHSSVRQDAGH</sequence>
<feature type="transmembrane region" description="Helical" evidence="7">
    <location>
        <begin position="141"/>
        <end position="171"/>
    </location>
</feature>
<keyword evidence="6 7" id="KW-0472">Membrane</keyword>
<dbReference type="Proteomes" id="UP000572984">
    <property type="component" value="Unassembled WGS sequence"/>
</dbReference>
<keyword evidence="2 7" id="KW-0813">Transport</keyword>
<evidence type="ECO:0000256" key="2">
    <source>
        <dbReference type="ARBA" id="ARBA00022448"/>
    </source>
</evidence>
<evidence type="ECO:0000313" key="9">
    <source>
        <dbReference type="EMBL" id="MBA1155408.1"/>
    </source>
</evidence>
<accession>A0A838BIR2</accession>
<dbReference type="SUPFAM" id="SSF161098">
    <property type="entry name" value="MetI-like"/>
    <property type="match status" value="1"/>
</dbReference>
<name>A0A838BIR2_9HYPH</name>
<dbReference type="PANTHER" id="PTHR30151:SF20">
    <property type="entry name" value="ABC TRANSPORTER PERMEASE PROTEIN HI_0355-RELATED"/>
    <property type="match status" value="1"/>
</dbReference>
<comment type="similarity">
    <text evidence="7">Belongs to the binding-protein-dependent transport system permease family.</text>
</comment>
<dbReference type="EMBL" id="JACDXJ010000001">
    <property type="protein sequence ID" value="MBA1155408.1"/>
    <property type="molecule type" value="Genomic_DNA"/>
</dbReference>
<organism evidence="9 10">
    <name type="scientific">Microvirga mediterraneensis</name>
    <dbReference type="NCBI Taxonomy" id="2754695"/>
    <lineage>
        <taxon>Bacteria</taxon>
        <taxon>Pseudomonadati</taxon>
        <taxon>Pseudomonadota</taxon>
        <taxon>Alphaproteobacteria</taxon>
        <taxon>Hyphomicrobiales</taxon>
        <taxon>Methylobacteriaceae</taxon>
        <taxon>Microvirga</taxon>
    </lineage>
</organism>
<keyword evidence="3" id="KW-1003">Cell membrane</keyword>
<feature type="transmembrane region" description="Helical" evidence="7">
    <location>
        <begin position="69"/>
        <end position="91"/>
    </location>
</feature>
<evidence type="ECO:0000313" key="10">
    <source>
        <dbReference type="Proteomes" id="UP000572984"/>
    </source>
</evidence>
<dbReference type="CDD" id="cd06261">
    <property type="entry name" value="TM_PBP2"/>
    <property type="match status" value="1"/>
</dbReference>
<dbReference type="GO" id="GO:0055085">
    <property type="term" value="P:transmembrane transport"/>
    <property type="evidence" value="ECO:0007669"/>
    <property type="project" value="InterPro"/>
</dbReference>
<feature type="domain" description="ABC transmembrane type-1" evidence="8">
    <location>
        <begin position="31"/>
        <end position="210"/>
    </location>
</feature>
<keyword evidence="4 7" id="KW-0812">Transmembrane</keyword>
<dbReference type="AlphaFoldDB" id="A0A838BIR2"/>
<proteinExistence type="inferred from homology"/>
<evidence type="ECO:0000256" key="3">
    <source>
        <dbReference type="ARBA" id="ARBA00022475"/>
    </source>
</evidence>
<dbReference type="PANTHER" id="PTHR30151">
    <property type="entry name" value="ALKANE SULFONATE ABC TRANSPORTER-RELATED, MEMBRANE SUBUNIT"/>
    <property type="match status" value="1"/>
</dbReference>
<dbReference type="Pfam" id="PF00528">
    <property type="entry name" value="BPD_transp_1"/>
    <property type="match status" value="1"/>
</dbReference>
<dbReference type="InterPro" id="IPR000515">
    <property type="entry name" value="MetI-like"/>
</dbReference>
<comment type="caution">
    <text evidence="9">The sequence shown here is derived from an EMBL/GenBank/DDBJ whole genome shotgun (WGS) entry which is preliminary data.</text>
</comment>
<dbReference type="PROSITE" id="PS50928">
    <property type="entry name" value="ABC_TM1"/>
    <property type="match status" value="1"/>
</dbReference>
<evidence type="ECO:0000256" key="1">
    <source>
        <dbReference type="ARBA" id="ARBA00004651"/>
    </source>
</evidence>
<gene>
    <name evidence="9" type="ORF">H0S73_04580</name>
</gene>
<feature type="transmembrane region" description="Helical" evidence="7">
    <location>
        <begin position="191"/>
        <end position="211"/>
    </location>
</feature>
<keyword evidence="5 7" id="KW-1133">Transmembrane helix</keyword>
<keyword evidence="10" id="KW-1185">Reference proteome</keyword>
<feature type="transmembrane region" description="Helical" evidence="7">
    <location>
        <begin position="97"/>
        <end position="120"/>
    </location>
</feature>
<protein>
    <submittedName>
        <fullName evidence="9">ABC transporter permease</fullName>
    </submittedName>
</protein>
<evidence type="ECO:0000256" key="5">
    <source>
        <dbReference type="ARBA" id="ARBA00022989"/>
    </source>
</evidence>
<comment type="subcellular location">
    <subcellularLocation>
        <location evidence="1 7">Cell membrane</location>
        <topology evidence="1 7">Multi-pass membrane protein</topology>
    </subcellularLocation>
</comment>
<evidence type="ECO:0000256" key="6">
    <source>
        <dbReference type="ARBA" id="ARBA00023136"/>
    </source>
</evidence>
<evidence type="ECO:0000256" key="7">
    <source>
        <dbReference type="RuleBase" id="RU363032"/>
    </source>
</evidence>
<evidence type="ECO:0000259" key="8">
    <source>
        <dbReference type="PROSITE" id="PS50928"/>
    </source>
</evidence>
<evidence type="ECO:0000256" key="4">
    <source>
        <dbReference type="ARBA" id="ARBA00022692"/>
    </source>
</evidence>
<feature type="transmembrane region" description="Helical" evidence="7">
    <location>
        <begin position="39"/>
        <end position="57"/>
    </location>
</feature>
<dbReference type="Gene3D" id="1.10.3720.10">
    <property type="entry name" value="MetI-like"/>
    <property type="match status" value="1"/>
</dbReference>
<reference evidence="9 10" key="1">
    <citation type="submission" date="2020-07" db="EMBL/GenBank/DDBJ databases">
        <title>Draft genome and description of Microvirga mediterraneensis Marseille-Q2068 sp. nov.</title>
        <authorList>
            <person name="Boxberger M."/>
        </authorList>
    </citation>
    <scope>NUCLEOTIDE SEQUENCE [LARGE SCALE GENOMIC DNA]</scope>
    <source>
        <strain evidence="9 10">Marseille-Q2068</strain>
    </source>
</reference>